<dbReference type="SUPFAM" id="SSF48056">
    <property type="entry name" value="Di-copper centre-containing domain"/>
    <property type="match status" value="1"/>
</dbReference>
<evidence type="ECO:0000259" key="12">
    <source>
        <dbReference type="PROSITE" id="PS00498"/>
    </source>
</evidence>
<dbReference type="GO" id="GO:0042438">
    <property type="term" value="P:melanin biosynthetic process"/>
    <property type="evidence" value="ECO:0007669"/>
    <property type="project" value="UniProtKB-KW"/>
</dbReference>
<evidence type="ECO:0000313" key="14">
    <source>
        <dbReference type="Proteomes" id="UP000799757"/>
    </source>
</evidence>
<reference evidence="13" key="1">
    <citation type="journal article" date="2020" name="Stud. Mycol.">
        <title>101 Dothideomycetes genomes: a test case for predicting lifestyles and emergence of pathogens.</title>
        <authorList>
            <person name="Haridas S."/>
            <person name="Albert R."/>
            <person name="Binder M."/>
            <person name="Bloem J."/>
            <person name="Labutti K."/>
            <person name="Salamov A."/>
            <person name="Andreopoulos B."/>
            <person name="Baker S."/>
            <person name="Barry K."/>
            <person name="Bills G."/>
            <person name="Bluhm B."/>
            <person name="Cannon C."/>
            <person name="Castanera R."/>
            <person name="Culley D."/>
            <person name="Daum C."/>
            <person name="Ezra D."/>
            <person name="Gonzalez J."/>
            <person name="Henrissat B."/>
            <person name="Kuo A."/>
            <person name="Liang C."/>
            <person name="Lipzen A."/>
            <person name="Lutzoni F."/>
            <person name="Magnuson J."/>
            <person name="Mondo S."/>
            <person name="Nolan M."/>
            <person name="Ohm R."/>
            <person name="Pangilinan J."/>
            <person name="Park H.-J."/>
            <person name="Ramirez L."/>
            <person name="Alfaro M."/>
            <person name="Sun H."/>
            <person name="Tritt A."/>
            <person name="Yoshinaga Y."/>
            <person name="Zwiers L.-H."/>
            <person name="Turgeon B."/>
            <person name="Goodwin S."/>
            <person name="Spatafora J."/>
            <person name="Crous P."/>
            <person name="Grigoriev I."/>
        </authorList>
    </citation>
    <scope>NUCLEOTIDE SEQUENCE</scope>
    <source>
        <strain evidence="13">CBS 109.77</strain>
    </source>
</reference>
<dbReference type="GO" id="GO:0046872">
    <property type="term" value="F:metal ion binding"/>
    <property type="evidence" value="ECO:0007669"/>
    <property type="project" value="UniProtKB-KW"/>
</dbReference>
<dbReference type="PROSITE" id="PS00498">
    <property type="entry name" value="TYROSINASE_2"/>
    <property type="match status" value="1"/>
</dbReference>
<proteinExistence type="inferred from homology"/>
<comment type="catalytic activity">
    <reaction evidence="10">
        <text>L-tyrosine + O2 = L-dopaquinone + H2O</text>
        <dbReference type="Rhea" id="RHEA:18117"/>
        <dbReference type="ChEBI" id="CHEBI:15377"/>
        <dbReference type="ChEBI" id="CHEBI:15379"/>
        <dbReference type="ChEBI" id="CHEBI:57924"/>
        <dbReference type="ChEBI" id="CHEBI:58315"/>
        <dbReference type="EC" id="1.14.18.1"/>
    </reaction>
</comment>
<evidence type="ECO:0000256" key="7">
    <source>
        <dbReference type="ARBA" id="ARBA00023033"/>
    </source>
</evidence>
<feature type="signal peptide" evidence="11">
    <location>
        <begin position="1"/>
        <end position="18"/>
    </location>
</feature>
<evidence type="ECO:0000256" key="2">
    <source>
        <dbReference type="ARBA" id="ARBA00009928"/>
    </source>
</evidence>
<evidence type="ECO:0000256" key="8">
    <source>
        <dbReference type="ARBA" id="ARBA00023101"/>
    </source>
</evidence>
<keyword evidence="7" id="KW-0503">Monooxygenase</keyword>
<dbReference type="Pfam" id="PF18132">
    <property type="entry name" value="Tyrosinase_C"/>
    <property type="match status" value="1"/>
</dbReference>
<dbReference type="AlphaFoldDB" id="A0A6A6WZP5"/>
<protein>
    <recommendedName>
        <fullName evidence="3">tyrosinase</fullName>
        <ecNumber evidence="3">1.14.18.1</ecNumber>
    </recommendedName>
</protein>
<dbReference type="EMBL" id="MU002141">
    <property type="protein sequence ID" value="KAF2789391.1"/>
    <property type="molecule type" value="Genomic_DNA"/>
</dbReference>
<evidence type="ECO:0000256" key="1">
    <source>
        <dbReference type="ARBA" id="ARBA00001973"/>
    </source>
</evidence>
<dbReference type="EC" id="1.14.18.1" evidence="3"/>
<comment type="cofactor">
    <cofactor evidence="1">
        <name>Cu(2+)</name>
        <dbReference type="ChEBI" id="CHEBI:29036"/>
    </cofactor>
</comment>
<evidence type="ECO:0000256" key="11">
    <source>
        <dbReference type="SAM" id="SignalP"/>
    </source>
</evidence>
<dbReference type="GO" id="GO:0004503">
    <property type="term" value="F:tyrosinase activity"/>
    <property type="evidence" value="ECO:0007669"/>
    <property type="project" value="UniProtKB-EC"/>
</dbReference>
<evidence type="ECO:0000256" key="3">
    <source>
        <dbReference type="ARBA" id="ARBA00011906"/>
    </source>
</evidence>
<comment type="similarity">
    <text evidence="2">Belongs to the tyrosinase family.</text>
</comment>
<sequence>MRPTYIAAAALLSVLSNASPLVSRQGYQGPYFPITGAVGGVQPRLELRTLEQSGEMWNLYLLALSDFQAMNQDGIASWYQIAGIHGMPWTSWDGVSGSAGDDKSSSQKGYCPHDQLLFGPWHRPYLALFEQQLQRSAMNIAAAFPDAEKAKYQDAALKLRTPFWDWAKAIPKSEPVLPDALTALTVEVTFPNGTEAEIDNPLYDYNFHPLDNTQINGTGCPASVGGIPDICQNSQMTIRNGKTESDHPGLDKKIRNELKSQRSKLYTILSQWQTFDAFSNSGNCGGQGRVGTLEELHNAIHNNNWPGHMSPASVSAFDPMFWLHHANVDRQMALYQALYPETYVEECTADTPTYTITTGDKLDENTPLKPFHKTAGGEFWTSANSRNISNMGYTYPELLDNPSNATLIASIKAQYSGPSDVLVESDNWSSKTTIASKSKRRESKPTKKHQYLAEAKLPLFALNDGSGGGSPYNLLVFLGNVSSDPAEWTGSEEFAGMASVLGGRNMHKSDQFMISTIDLSENLGEKIAAGETTMENATAYLQANLHWRLQLGDSEIPRAKVPGIEVSLIGTDVEVADADDAFDQRVGDFMEHGRIIN</sequence>
<keyword evidence="8" id="KW-0470">Melanin biosynthesis</keyword>
<keyword evidence="5" id="KW-0560">Oxidoreductase</keyword>
<comment type="catalytic activity">
    <reaction evidence="9">
        <text>2 L-dopa + O2 = 2 L-dopaquinone + 2 H2O</text>
        <dbReference type="Rhea" id="RHEA:34287"/>
        <dbReference type="ChEBI" id="CHEBI:15377"/>
        <dbReference type="ChEBI" id="CHEBI:15379"/>
        <dbReference type="ChEBI" id="CHEBI:57504"/>
        <dbReference type="ChEBI" id="CHEBI:57924"/>
        <dbReference type="EC" id="1.14.18.1"/>
    </reaction>
</comment>
<gene>
    <name evidence="13" type="ORF">K505DRAFT_365656</name>
</gene>
<keyword evidence="6" id="KW-0186">Copper</keyword>
<dbReference type="OrthoDB" id="6132182at2759"/>
<keyword evidence="4" id="KW-0479">Metal-binding</keyword>
<dbReference type="PANTHER" id="PTHR11474:SF76">
    <property type="entry name" value="SHKT DOMAIN-CONTAINING PROTEIN"/>
    <property type="match status" value="1"/>
</dbReference>
<evidence type="ECO:0000256" key="5">
    <source>
        <dbReference type="ARBA" id="ARBA00023002"/>
    </source>
</evidence>
<keyword evidence="14" id="KW-1185">Reference proteome</keyword>
<evidence type="ECO:0000256" key="9">
    <source>
        <dbReference type="ARBA" id="ARBA00048233"/>
    </source>
</evidence>
<evidence type="ECO:0000256" key="6">
    <source>
        <dbReference type="ARBA" id="ARBA00023008"/>
    </source>
</evidence>
<dbReference type="InterPro" id="IPR050316">
    <property type="entry name" value="Tyrosinase/Hemocyanin"/>
</dbReference>
<dbReference type="InterPro" id="IPR008922">
    <property type="entry name" value="Di-copper_centre_dom_sf"/>
</dbReference>
<dbReference type="PANTHER" id="PTHR11474">
    <property type="entry name" value="TYROSINASE FAMILY MEMBER"/>
    <property type="match status" value="1"/>
</dbReference>
<feature type="chain" id="PRO_5025587672" description="tyrosinase" evidence="11">
    <location>
        <begin position="19"/>
        <end position="597"/>
    </location>
</feature>
<evidence type="ECO:0000313" key="13">
    <source>
        <dbReference type="EMBL" id="KAF2789391.1"/>
    </source>
</evidence>
<dbReference type="Proteomes" id="UP000799757">
    <property type="component" value="Unassembled WGS sequence"/>
</dbReference>
<name>A0A6A6WZP5_9PLEO</name>
<accession>A0A6A6WZP5</accession>
<feature type="domain" description="Tyrosinase copper-binding" evidence="12">
    <location>
        <begin position="318"/>
        <end position="329"/>
    </location>
</feature>
<evidence type="ECO:0000256" key="10">
    <source>
        <dbReference type="ARBA" id="ARBA00048881"/>
    </source>
</evidence>
<dbReference type="PRINTS" id="PR00092">
    <property type="entry name" value="TYROSINASE"/>
</dbReference>
<keyword evidence="11" id="KW-0732">Signal</keyword>
<organism evidence="13 14">
    <name type="scientific">Melanomma pulvis-pyrius CBS 109.77</name>
    <dbReference type="NCBI Taxonomy" id="1314802"/>
    <lineage>
        <taxon>Eukaryota</taxon>
        <taxon>Fungi</taxon>
        <taxon>Dikarya</taxon>
        <taxon>Ascomycota</taxon>
        <taxon>Pezizomycotina</taxon>
        <taxon>Dothideomycetes</taxon>
        <taxon>Pleosporomycetidae</taxon>
        <taxon>Pleosporales</taxon>
        <taxon>Melanommataceae</taxon>
        <taxon>Melanomma</taxon>
    </lineage>
</organism>
<dbReference type="InterPro" id="IPR002227">
    <property type="entry name" value="Tyrosinase_Cu-bd"/>
</dbReference>
<evidence type="ECO:0000256" key="4">
    <source>
        <dbReference type="ARBA" id="ARBA00022723"/>
    </source>
</evidence>
<dbReference type="Pfam" id="PF00264">
    <property type="entry name" value="Tyrosinase"/>
    <property type="match status" value="1"/>
</dbReference>
<dbReference type="Gene3D" id="1.10.1280.10">
    <property type="entry name" value="Di-copper center containing domain from catechol oxidase"/>
    <property type="match status" value="1"/>
</dbReference>
<dbReference type="InterPro" id="IPR041640">
    <property type="entry name" value="Tyrosinase_C"/>
</dbReference>